<name>A0ABW5CGU1_9HYPH</name>
<dbReference type="RefSeq" id="WP_209735889.1">
    <property type="nucleotide sequence ID" value="NZ_CP072611.1"/>
</dbReference>
<gene>
    <name evidence="1" type="ORF">ACFSKQ_01630</name>
</gene>
<accession>A0ABW5CGU1</accession>
<proteinExistence type="predicted"/>
<dbReference type="EMBL" id="JBHUIJ010000002">
    <property type="protein sequence ID" value="MFD2236161.1"/>
    <property type="molecule type" value="Genomic_DNA"/>
</dbReference>
<reference evidence="2" key="1">
    <citation type="journal article" date="2019" name="Int. J. Syst. Evol. Microbiol.">
        <title>The Global Catalogue of Microorganisms (GCM) 10K type strain sequencing project: providing services to taxonomists for standard genome sequencing and annotation.</title>
        <authorList>
            <consortium name="The Broad Institute Genomics Platform"/>
            <consortium name="The Broad Institute Genome Sequencing Center for Infectious Disease"/>
            <person name="Wu L."/>
            <person name="Ma J."/>
        </authorList>
    </citation>
    <scope>NUCLEOTIDE SEQUENCE [LARGE SCALE GENOMIC DNA]</scope>
    <source>
        <strain evidence="2">ZS-35-S2</strain>
    </source>
</reference>
<protein>
    <submittedName>
        <fullName evidence="1">DUF2188 domain-containing protein</fullName>
    </submittedName>
</protein>
<dbReference type="Pfam" id="PF09954">
    <property type="entry name" value="DUF2188"/>
    <property type="match status" value="1"/>
</dbReference>
<dbReference type="InterPro" id="IPR018691">
    <property type="entry name" value="DUF2188"/>
</dbReference>
<comment type="caution">
    <text evidence="1">The sequence shown here is derived from an EMBL/GenBank/DDBJ whole genome shotgun (WGS) entry which is preliminary data.</text>
</comment>
<dbReference type="Proteomes" id="UP001597371">
    <property type="component" value="Unassembled WGS sequence"/>
</dbReference>
<sequence>MSELKYEVVEHDGGWAYKVGGVFSETFPDHDTALGAARDAAERQGLAGETEGIAFQDEKGRWHEEVARGDDRPMTEIVDGSEPH</sequence>
<organism evidence="1 2">
    <name type="scientific">Aureimonas populi</name>
    <dbReference type="NCBI Taxonomy" id="1701758"/>
    <lineage>
        <taxon>Bacteria</taxon>
        <taxon>Pseudomonadati</taxon>
        <taxon>Pseudomonadota</taxon>
        <taxon>Alphaproteobacteria</taxon>
        <taxon>Hyphomicrobiales</taxon>
        <taxon>Aurantimonadaceae</taxon>
        <taxon>Aureimonas</taxon>
    </lineage>
</organism>
<keyword evidence="2" id="KW-1185">Reference proteome</keyword>
<evidence type="ECO:0000313" key="1">
    <source>
        <dbReference type="EMBL" id="MFD2236161.1"/>
    </source>
</evidence>
<evidence type="ECO:0000313" key="2">
    <source>
        <dbReference type="Proteomes" id="UP001597371"/>
    </source>
</evidence>